<evidence type="ECO:0000256" key="1">
    <source>
        <dbReference type="SAM" id="Phobius"/>
    </source>
</evidence>
<evidence type="ECO:0000313" key="2">
    <source>
        <dbReference type="EMBL" id="TWJ29445.1"/>
    </source>
</evidence>
<dbReference type="EMBL" id="VLLP01000001">
    <property type="protein sequence ID" value="TWJ29445.1"/>
    <property type="molecule type" value="Genomic_DNA"/>
</dbReference>
<sequence length="45" mass="4626">MRSILSVSGANRFVYVAVVGSGVLIASFPSSSNGYSKIGSASFVR</sequence>
<keyword evidence="1" id="KW-0812">Transmembrane</keyword>
<keyword evidence="1" id="KW-0472">Membrane</keyword>
<name>A0A562WGY6_9ACTN</name>
<feature type="transmembrane region" description="Helical" evidence="1">
    <location>
        <begin position="12"/>
        <end position="30"/>
    </location>
</feature>
<proteinExistence type="predicted"/>
<reference evidence="2 3" key="1">
    <citation type="submission" date="2019-07" db="EMBL/GenBank/DDBJ databases">
        <title>R&amp;d 2014.</title>
        <authorList>
            <person name="Klenk H.-P."/>
        </authorList>
    </citation>
    <scope>NUCLEOTIDE SEQUENCE [LARGE SCALE GENOMIC DNA]</scope>
    <source>
        <strain evidence="2 3">DSM 43912</strain>
    </source>
</reference>
<keyword evidence="1" id="KW-1133">Transmembrane helix</keyword>
<organism evidence="2 3">
    <name type="scientific">Micromonospora sagamiensis</name>
    <dbReference type="NCBI Taxonomy" id="47875"/>
    <lineage>
        <taxon>Bacteria</taxon>
        <taxon>Bacillati</taxon>
        <taxon>Actinomycetota</taxon>
        <taxon>Actinomycetes</taxon>
        <taxon>Micromonosporales</taxon>
        <taxon>Micromonosporaceae</taxon>
        <taxon>Micromonospora</taxon>
    </lineage>
</organism>
<evidence type="ECO:0000313" key="3">
    <source>
        <dbReference type="Proteomes" id="UP000319728"/>
    </source>
</evidence>
<keyword evidence="3" id="KW-1185">Reference proteome</keyword>
<comment type="caution">
    <text evidence="2">The sequence shown here is derived from an EMBL/GenBank/DDBJ whole genome shotgun (WGS) entry which is preliminary data.</text>
</comment>
<accession>A0A562WGY6</accession>
<gene>
    <name evidence="2" type="ORF">JD81_02955</name>
</gene>
<protein>
    <submittedName>
        <fullName evidence="2">Uncharacterized protein</fullName>
    </submittedName>
</protein>
<dbReference type="Proteomes" id="UP000319728">
    <property type="component" value="Unassembled WGS sequence"/>
</dbReference>
<dbReference type="AlphaFoldDB" id="A0A562WGY6"/>